<dbReference type="NCBIfam" id="TIGR01488">
    <property type="entry name" value="HAD-SF-IB"/>
    <property type="match status" value="1"/>
</dbReference>
<dbReference type="PANTHER" id="PTHR43344:SF21">
    <property type="entry name" value="POLYOL PHOSPHATE PHOSPHATASE PYP1"/>
    <property type="match status" value="1"/>
</dbReference>
<evidence type="ECO:0000313" key="2">
    <source>
        <dbReference type="EMBL" id="MEN3069943.1"/>
    </source>
</evidence>
<dbReference type="Proteomes" id="UP001410394">
    <property type="component" value="Unassembled WGS sequence"/>
</dbReference>
<comment type="caution">
    <text evidence="2">The sequence shown here is derived from an EMBL/GenBank/DDBJ whole genome shotgun (WGS) entry which is preliminary data.</text>
</comment>
<reference evidence="2 3" key="1">
    <citation type="journal article" date="2018" name="Int. J. Syst. Evol. Microbiol.">
        <title>Uliginosibacterium sediminicola sp. nov., isolated from freshwater sediment.</title>
        <authorList>
            <person name="Hwang W.M."/>
            <person name="Kim S.M."/>
            <person name="Kang K."/>
            <person name="Ahn T.Y."/>
        </authorList>
    </citation>
    <scope>NUCLEOTIDE SEQUENCE [LARGE SCALE GENOMIC DNA]</scope>
    <source>
        <strain evidence="2 3">M1-21</strain>
    </source>
</reference>
<dbReference type="EC" id="3.1.3.-" evidence="2"/>
<accession>A0ABU9Z221</accession>
<dbReference type="RefSeq" id="WP_345920716.1">
    <property type="nucleotide sequence ID" value="NZ_JBDIVE010000009.1"/>
</dbReference>
<evidence type="ECO:0000256" key="1">
    <source>
        <dbReference type="ARBA" id="ARBA00022801"/>
    </source>
</evidence>
<name>A0ABU9Z221_9RHOO</name>
<keyword evidence="3" id="KW-1185">Reference proteome</keyword>
<keyword evidence="1 2" id="KW-0378">Hydrolase</keyword>
<dbReference type="Gene3D" id="3.90.1470.20">
    <property type="match status" value="1"/>
</dbReference>
<dbReference type="EMBL" id="JBDIVE010000009">
    <property type="protein sequence ID" value="MEN3069943.1"/>
    <property type="molecule type" value="Genomic_DNA"/>
</dbReference>
<dbReference type="NCBIfam" id="TIGR01489">
    <property type="entry name" value="DKMTPPase-SF"/>
    <property type="match status" value="1"/>
</dbReference>
<gene>
    <name evidence="2" type="ORF">ABDB84_15785</name>
</gene>
<dbReference type="GO" id="GO:0016787">
    <property type="term" value="F:hydrolase activity"/>
    <property type="evidence" value="ECO:0007669"/>
    <property type="project" value="UniProtKB-KW"/>
</dbReference>
<dbReference type="InterPro" id="IPR050582">
    <property type="entry name" value="HAD-like_SerB"/>
</dbReference>
<dbReference type="InterPro" id="IPR023214">
    <property type="entry name" value="HAD_sf"/>
</dbReference>
<protein>
    <submittedName>
        <fullName evidence="2">MtnX-like HAD-IB family phosphatase</fullName>
        <ecNumber evidence="2">3.1.3.-</ecNumber>
    </submittedName>
</protein>
<evidence type="ECO:0000313" key="3">
    <source>
        <dbReference type="Proteomes" id="UP001410394"/>
    </source>
</evidence>
<sequence length="235" mass="26262">MSSWSILCDFDGTIAVEDVTDVILERFARPGWRAIEDKWRDGQLSSRLCMQQQVSLLDMSLDELDEAIDDIRIDPAFPAFVHAVQRTGWSICVVSDGLDYAIRRILSQYGLEALPIYANHLTQTGTRSWRLDSPWAASGCSVDSGTCKCARARLVSTAQQRTLLVGDGASDFCAAEHVDFVFAKHRLIEHCRAHNLHHVPIVGFDDAIHFLPALKHSSEKIHQSALQSLELRPHA</sequence>
<dbReference type="SUPFAM" id="SSF56784">
    <property type="entry name" value="HAD-like"/>
    <property type="match status" value="1"/>
</dbReference>
<dbReference type="Gene3D" id="3.40.50.1000">
    <property type="entry name" value="HAD superfamily/HAD-like"/>
    <property type="match status" value="1"/>
</dbReference>
<proteinExistence type="predicted"/>
<organism evidence="2 3">
    <name type="scientific">Uliginosibacterium sediminicola</name>
    <dbReference type="NCBI Taxonomy" id="2024550"/>
    <lineage>
        <taxon>Bacteria</taxon>
        <taxon>Pseudomonadati</taxon>
        <taxon>Pseudomonadota</taxon>
        <taxon>Betaproteobacteria</taxon>
        <taxon>Rhodocyclales</taxon>
        <taxon>Zoogloeaceae</taxon>
        <taxon>Uliginosibacterium</taxon>
    </lineage>
</organism>
<dbReference type="InterPro" id="IPR006384">
    <property type="entry name" value="HAD_hydro_PyrdxlP_Pase-like"/>
</dbReference>
<dbReference type="InterPro" id="IPR036412">
    <property type="entry name" value="HAD-like_sf"/>
</dbReference>
<dbReference type="PANTHER" id="PTHR43344">
    <property type="entry name" value="PHOSPHOSERINE PHOSPHATASE"/>
    <property type="match status" value="1"/>
</dbReference>
<dbReference type="Pfam" id="PF12710">
    <property type="entry name" value="HAD"/>
    <property type="match status" value="1"/>
</dbReference>